<reference evidence="1" key="1">
    <citation type="submission" date="2018-05" db="EMBL/GenBank/DDBJ databases">
        <authorList>
            <person name="Lanie J.A."/>
            <person name="Ng W.-L."/>
            <person name="Kazmierczak K.M."/>
            <person name="Andrzejewski T.M."/>
            <person name="Davidsen T.M."/>
            <person name="Wayne K.J."/>
            <person name="Tettelin H."/>
            <person name="Glass J.I."/>
            <person name="Rusch D."/>
            <person name="Podicherti R."/>
            <person name="Tsui H.-C.T."/>
            <person name="Winkler M.E."/>
        </authorList>
    </citation>
    <scope>NUCLEOTIDE SEQUENCE</scope>
</reference>
<dbReference type="AlphaFoldDB" id="A0A382D9J7"/>
<organism evidence="1">
    <name type="scientific">marine metagenome</name>
    <dbReference type="NCBI Taxonomy" id="408172"/>
    <lineage>
        <taxon>unclassified sequences</taxon>
        <taxon>metagenomes</taxon>
        <taxon>ecological metagenomes</taxon>
    </lineage>
</organism>
<protein>
    <submittedName>
        <fullName evidence="1">Uncharacterized protein</fullName>
    </submittedName>
</protein>
<gene>
    <name evidence="1" type="ORF">METZ01_LOCUS187663</name>
</gene>
<sequence length="166" mass="19352">MNLSDAYLDHLVIYIKSGDEDKSKLRGFADSWFAYNQGGPFLNRNGKPVWFNRPDPKKNRVRDALLSMHFISKNAMETIQGKRNDRLIKEHSIPIAEIFNILHSHADHSRDQIRDSLEKFYRLGVLTKEEDLRLNKIFKSKMPPGWTTKDGVFARYDAIGIKNFRT</sequence>
<proteinExistence type="predicted"/>
<evidence type="ECO:0000313" key="1">
    <source>
        <dbReference type="EMBL" id="SVB34809.1"/>
    </source>
</evidence>
<name>A0A382D9J7_9ZZZZ</name>
<accession>A0A382D9J7</accession>
<dbReference type="EMBL" id="UINC01038181">
    <property type="protein sequence ID" value="SVB34809.1"/>
    <property type="molecule type" value="Genomic_DNA"/>
</dbReference>